<dbReference type="Proteomes" id="UP000266841">
    <property type="component" value="Unassembled WGS sequence"/>
</dbReference>
<dbReference type="AlphaFoldDB" id="K0RWC9"/>
<protein>
    <submittedName>
        <fullName evidence="1">Uncharacterized protein</fullName>
    </submittedName>
</protein>
<evidence type="ECO:0000313" key="2">
    <source>
        <dbReference type="Proteomes" id="UP000266841"/>
    </source>
</evidence>
<comment type="caution">
    <text evidence="1">The sequence shown here is derived from an EMBL/GenBank/DDBJ whole genome shotgun (WGS) entry which is preliminary data.</text>
</comment>
<reference evidence="1 2" key="1">
    <citation type="journal article" date="2012" name="Genome Biol.">
        <title>Genome and low-iron response of an oceanic diatom adapted to chronic iron limitation.</title>
        <authorList>
            <person name="Lommer M."/>
            <person name="Specht M."/>
            <person name="Roy A.S."/>
            <person name="Kraemer L."/>
            <person name="Andreson R."/>
            <person name="Gutowska M.A."/>
            <person name="Wolf J."/>
            <person name="Bergner S.V."/>
            <person name="Schilhabel M.B."/>
            <person name="Klostermeier U.C."/>
            <person name="Beiko R.G."/>
            <person name="Rosenstiel P."/>
            <person name="Hippler M."/>
            <person name="Laroche J."/>
        </authorList>
    </citation>
    <scope>NUCLEOTIDE SEQUENCE [LARGE SCALE GENOMIC DNA]</scope>
    <source>
        <strain evidence="1 2">CCMP1005</strain>
    </source>
</reference>
<sequence>MTQFGMKNIDDKSDPKYEEYARKVKQFEAEYGDGWESTAIKYGNDCVSLPFYVVDAAFDGENIWTALHWLGRGNIKDRVNAKCELVGNAGLLFLAADAEEHDLMIYLLLNGADVNVINSDGLSLLASICNDSRDLSTIKILLSWGAEIFAEGRRASSQEFGSLSGLNN</sequence>
<proteinExistence type="predicted"/>
<dbReference type="SUPFAM" id="SSF48403">
    <property type="entry name" value="Ankyrin repeat"/>
    <property type="match status" value="1"/>
</dbReference>
<feature type="non-terminal residue" evidence="1">
    <location>
        <position position="168"/>
    </location>
</feature>
<name>K0RWC9_THAOC</name>
<gene>
    <name evidence="1" type="ORF">THAOC_23376</name>
</gene>
<dbReference type="InterPro" id="IPR036770">
    <property type="entry name" value="Ankyrin_rpt-contain_sf"/>
</dbReference>
<dbReference type="Gene3D" id="1.25.40.20">
    <property type="entry name" value="Ankyrin repeat-containing domain"/>
    <property type="match status" value="1"/>
</dbReference>
<organism evidence="1 2">
    <name type="scientific">Thalassiosira oceanica</name>
    <name type="common">Marine diatom</name>
    <dbReference type="NCBI Taxonomy" id="159749"/>
    <lineage>
        <taxon>Eukaryota</taxon>
        <taxon>Sar</taxon>
        <taxon>Stramenopiles</taxon>
        <taxon>Ochrophyta</taxon>
        <taxon>Bacillariophyta</taxon>
        <taxon>Coscinodiscophyceae</taxon>
        <taxon>Thalassiosirophycidae</taxon>
        <taxon>Thalassiosirales</taxon>
        <taxon>Thalassiosiraceae</taxon>
        <taxon>Thalassiosira</taxon>
    </lineage>
</organism>
<keyword evidence="2" id="KW-1185">Reference proteome</keyword>
<evidence type="ECO:0000313" key="1">
    <source>
        <dbReference type="EMBL" id="EJK56689.1"/>
    </source>
</evidence>
<dbReference type="EMBL" id="AGNL01030809">
    <property type="protein sequence ID" value="EJK56689.1"/>
    <property type="molecule type" value="Genomic_DNA"/>
</dbReference>
<accession>K0RWC9</accession>